<evidence type="ECO:0000256" key="1">
    <source>
        <dbReference type="SAM" id="SignalP"/>
    </source>
</evidence>
<evidence type="ECO:0000313" key="3">
    <source>
        <dbReference type="Proteomes" id="UP000465062"/>
    </source>
</evidence>
<protein>
    <recommendedName>
        <fullName evidence="4">Lipoprotein</fullName>
    </recommendedName>
</protein>
<evidence type="ECO:0008006" key="4">
    <source>
        <dbReference type="Google" id="ProtNLM"/>
    </source>
</evidence>
<feature type="chain" id="PRO_5039012793" description="Lipoprotein" evidence="1">
    <location>
        <begin position="22"/>
        <end position="91"/>
    </location>
</feature>
<dbReference type="EMBL" id="CP047394">
    <property type="protein sequence ID" value="QHE62606.1"/>
    <property type="molecule type" value="Genomic_DNA"/>
</dbReference>
<dbReference type="RefSeq" id="WP_159362504.1">
    <property type="nucleotide sequence ID" value="NZ_CP047394.1"/>
</dbReference>
<evidence type="ECO:0000313" key="2">
    <source>
        <dbReference type="EMBL" id="QHE62606.1"/>
    </source>
</evidence>
<feature type="signal peptide" evidence="1">
    <location>
        <begin position="1"/>
        <end position="21"/>
    </location>
</feature>
<sequence length="91" mass="10257">MKRILLVCSLLFILIMTGCNNLSTPKISEDEAQSIVLEEHTKHIGKVKIISVSHKGKEYVVQWENKENCENGIDYVHDQNGDITKGEVSIC</sequence>
<proteinExistence type="predicted"/>
<dbReference type="KEGG" id="bvq:FHE72_17425"/>
<keyword evidence="1" id="KW-0732">Signal</keyword>
<reference evidence="2 3" key="1">
    <citation type="submission" date="2019-06" db="EMBL/GenBank/DDBJ databases">
        <title>An operon consisting of a P-type ATPase gene and a transcriptional regular gene given the different cadmium resistance in Bacillus vietamensis 151-6 and Bacillus marisflavi 151-25.</title>
        <authorList>
            <person name="Yu X."/>
        </authorList>
    </citation>
    <scope>NUCLEOTIDE SEQUENCE [LARGE SCALE GENOMIC DNA]</scope>
    <source>
        <strain evidence="2 3">151-6</strain>
    </source>
</reference>
<accession>A0A6I6UUW3</accession>
<name>A0A6I6UUW3_9BACI</name>
<dbReference type="PROSITE" id="PS51257">
    <property type="entry name" value="PROKAR_LIPOPROTEIN"/>
    <property type="match status" value="1"/>
</dbReference>
<gene>
    <name evidence="2" type="ORF">FHE72_17425</name>
</gene>
<dbReference type="Proteomes" id="UP000465062">
    <property type="component" value="Chromosome"/>
</dbReference>
<organism evidence="2 3">
    <name type="scientific">Rossellomorea vietnamensis</name>
    <dbReference type="NCBI Taxonomy" id="218284"/>
    <lineage>
        <taxon>Bacteria</taxon>
        <taxon>Bacillati</taxon>
        <taxon>Bacillota</taxon>
        <taxon>Bacilli</taxon>
        <taxon>Bacillales</taxon>
        <taxon>Bacillaceae</taxon>
        <taxon>Rossellomorea</taxon>
    </lineage>
</organism>
<dbReference type="AlphaFoldDB" id="A0A6I6UUW3"/>